<feature type="transmembrane region" description="Helical" evidence="9">
    <location>
        <begin position="131"/>
        <end position="150"/>
    </location>
</feature>
<evidence type="ECO:0000256" key="6">
    <source>
        <dbReference type="ARBA" id="ARBA00023170"/>
    </source>
</evidence>
<organism evidence="11 12">
    <name type="scientific">Pyxicephalus adspersus</name>
    <name type="common">African bullfrog</name>
    <dbReference type="NCBI Taxonomy" id="30357"/>
    <lineage>
        <taxon>Eukaryota</taxon>
        <taxon>Metazoa</taxon>
        <taxon>Chordata</taxon>
        <taxon>Craniata</taxon>
        <taxon>Vertebrata</taxon>
        <taxon>Euteleostomi</taxon>
        <taxon>Amphibia</taxon>
        <taxon>Batrachia</taxon>
        <taxon>Anura</taxon>
        <taxon>Neobatrachia</taxon>
        <taxon>Ranoidea</taxon>
        <taxon>Pyxicephalidae</taxon>
        <taxon>Pyxicephalinae</taxon>
        <taxon>Pyxicephalus</taxon>
    </lineage>
</organism>
<dbReference type="AlphaFoldDB" id="A0AAV3A7T8"/>
<keyword evidence="4 8" id="KW-0297">G-protein coupled receptor</keyword>
<protein>
    <recommendedName>
        <fullName evidence="10">G-protein coupled receptors family 1 profile domain-containing protein</fullName>
    </recommendedName>
</protein>
<accession>A0AAV3A7T8</accession>
<evidence type="ECO:0000256" key="3">
    <source>
        <dbReference type="ARBA" id="ARBA00022989"/>
    </source>
</evidence>
<name>A0AAV3A7T8_PYXAD</name>
<dbReference type="PROSITE" id="PS00237">
    <property type="entry name" value="G_PROTEIN_RECEP_F1_1"/>
    <property type="match status" value="1"/>
</dbReference>
<reference evidence="11" key="1">
    <citation type="thesis" date="2020" institute="ProQuest LLC" country="789 East Eisenhower Parkway, Ann Arbor, MI, USA">
        <title>Comparative Genomics and Chromosome Evolution.</title>
        <authorList>
            <person name="Mudd A.B."/>
        </authorList>
    </citation>
    <scope>NUCLEOTIDE SEQUENCE</scope>
    <source>
        <strain evidence="11">1538</strain>
        <tissue evidence="11">Blood</tissue>
    </source>
</reference>
<dbReference type="PANTHER" id="PTHR46048:SF7">
    <property type="entry name" value="12-(S)-HYDROXY-5,8,10,14-EICOSATETRAENOIC ACID RECEPTOR"/>
    <property type="match status" value="1"/>
</dbReference>
<dbReference type="PRINTS" id="PR00237">
    <property type="entry name" value="GPCRRHODOPSN"/>
</dbReference>
<feature type="transmembrane region" description="Helical" evidence="9">
    <location>
        <begin position="222"/>
        <end position="243"/>
    </location>
</feature>
<evidence type="ECO:0000256" key="2">
    <source>
        <dbReference type="ARBA" id="ARBA00022692"/>
    </source>
</evidence>
<feature type="transmembrane region" description="Helical" evidence="9">
    <location>
        <begin position="181"/>
        <end position="202"/>
    </location>
</feature>
<dbReference type="GO" id="GO:0016020">
    <property type="term" value="C:membrane"/>
    <property type="evidence" value="ECO:0007669"/>
    <property type="project" value="UniProtKB-SubCell"/>
</dbReference>
<evidence type="ECO:0000256" key="8">
    <source>
        <dbReference type="RuleBase" id="RU000688"/>
    </source>
</evidence>
<evidence type="ECO:0000256" key="1">
    <source>
        <dbReference type="ARBA" id="ARBA00004141"/>
    </source>
</evidence>
<dbReference type="Pfam" id="PF00001">
    <property type="entry name" value="7tm_1"/>
    <property type="match status" value="1"/>
</dbReference>
<evidence type="ECO:0000259" key="10">
    <source>
        <dbReference type="PROSITE" id="PS50262"/>
    </source>
</evidence>
<proteinExistence type="inferred from homology"/>
<comment type="subcellular location">
    <subcellularLocation>
        <location evidence="1">Membrane</location>
        <topology evidence="1">Multi-pass membrane protein</topology>
    </subcellularLocation>
</comment>
<dbReference type="InterPro" id="IPR000276">
    <property type="entry name" value="GPCR_Rhodpsn"/>
</dbReference>
<keyword evidence="6 8" id="KW-0675">Receptor</keyword>
<keyword evidence="12" id="KW-1185">Reference proteome</keyword>
<dbReference type="Proteomes" id="UP001181693">
    <property type="component" value="Unassembled WGS sequence"/>
</dbReference>
<evidence type="ECO:0000313" key="12">
    <source>
        <dbReference type="Proteomes" id="UP001181693"/>
    </source>
</evidence>
<evidence type="ECO:0000256" key="4">
    <source>
        <dbReference type="ARBA" id="ARBA00023040"/>
    </source>
</evidence>
<dbReference type="PROSITE" id="PS50262">
    <property type="entry name" value="G_PROTEIN_RECEP_F1_2"/>
    <property type="match status" value="1"/>
</dbReference>
<evidence type="ECO:0000256" key="7">
    <source>
        <dbReference type="ARBA" id="ARBA00023224"/>
    </source>
</evidence>
<dbReference type="SUPFAM" id="SSF81321">
    <property type="entry name" value="Family A G protein-coupled receptor-like"/>
    <property type="match status" value="1"/>
</dbReference>
<feature type="transmembrane region" description="Helical" evidence="9">
    <location>
        <begin position="51"/>
        <end position="70"/>
    </location>
</feature>
<comment type="caution">
    <text evidence="11">The sequence shown here is derived from an EMBL/GenBank/DDBJ whole genome shotgun (WGS) entry which is preliminary data.</text>
</comment>
<evidence type="ECO:0000256" key="9">
    <source>
        <dbReference type="SAM" id="Phobius"/>
    </source>
</evidence>
<dbReference type="InterPro" id="IPR051893">
    <property type="entry name" value="HCARs"/>
</dbReference>
<feature type="domain" description="G-protein coupled receptors family 1 profile" evidence="10">
    <location>
        <begin position="31"/>
        <end position="282"/>
    </location>
</feature>
<sequence>MNTRCCVFDEPILDSVLPPFLLLEFILGLTGNILGLWMICNDFKSWKPNSVYLFSLTLADVVVVFCVFFRADYYLRHHDWVYGDIPCRLLLYILAAARAAGMIFLSVIALNRYFKILFPFNRVNNITVSQAAGICIALWLFIFAMHSYILTDSHFFKLNNETQCESFNICPKSLISWQDALYISLSSLSLMIISYCTVCIAFHLKDNAIDTNGKVRRAMKFIVLIAAVFIVCYLPSATVRVTIWVLNSMKYEDCADYRHANLAFYVAISLTYFYSMLNPILYYFSSPSSHNLLTKFWKNKELVSSETH</sequence>
<keyword evidence="3 9" id="KW-1133">Transmembrane helix</keyword>
<dbReference type="InterPro" id="IPR017452">
    <property type="entry name" value="GPCR_Rhodpsn_7TM"/>
</dbReference>
<comment type="similarity">
    <text evidence="8">Belongs to the G-protein coupled receptor 1 family.</text>
</comment>
<feature type="transmembrane region" description="Helical" evidence="9">
    <location>
        <begin position="20"/>
        <end position="39"/>
    </location>
</feature>
<dbReference type="GO" id="GO:0004930">
    <property type="term" value="F:G protein-coupled receptor activity"/>
    <property type="evidence" value="ECO:0007669"/>
    <property type="project" value="UniProtKB-KW"/>
</dbReference>
<keyword evidence="2 8" id="KW-0812">Transmembrane</keyword>
<evidence type="ECO:0000256" key="5">
    <source>
        <dbReference type="ARBA" id="ARBA00023136"/>
    </source>
</evidence>
<feature type="transmembrane region" description="Helical" evidence="9">
    <location>
        <begin position="263"/>
        <end position="284"/>
    </location>
</feature>
<keyword evidence="7 8" id="KW-0807">Transducer</keyword>
<dbReference type="Gene3D" id="1.20.1070.10">
    <property type="entry name" value="Rhodopsin 7-helix transmembrane proteins"/>
    <property type="match status" value="1"/>
</dbReference>
<dbReference type="EMBL" id="DYDO01000006">
    <property type="protein sequence ID" value="DBA23194.1"/>
    <property type="molecule type" value="Genomic_DNA"/>
</dbReference>
<keyword evidence="5 9" id="KW-0472">Membrane</keyword>
<feature type="transmembrane region" description="Helical" evidence="9">
    <location>
        <begin position="90"/>
        <end position="110"/>
    </location>
</feature>
<gene>
    <name evidence="11" type="ORF">GDO54_014132</name>
</gene>
<dbReference type="PANTHER" id="PTHR46048">
    <property type="entry name" value="HYDROXYCARBOXYLIC ACID RECEPTOR 2"/>
    <property type="match status" value="1"/>
</dbReference>
<evidence type="ECO:0000313" key="11">
    <source>
        <dbReference type="EMBL" id="DBA23194.1"/>
    </source>
</evidence>